<dbReference type="InterPro" id="IPR050437">
    <property type="entry name" value="Ribos_protein_bS1-like"/>
</dbReference>
<gene>
    <name evidence="3" type="ORF">C1SCF055_LOCUS31033</name>
</gene>
<dbReference type="Proteomes" id="UP001152797">
    <property type="component" value="Unassembled WGS sequence"/>
</dbReference>
<dbReference type="PROSITE" id="PS50126">
    <property type="entry name" value="S1"/>
    <property type="match status" value="1"/>
</dbReference>
<feature type="compositionally biased region" description="Acidic residues" evidence="1">
    <location>
        <begin position="312"/>
        <end position="323"/>
    </location>
</feature>
<name>A0A9P1D9A5_9DINO</name>
<reference evidence="3" key="1">
    <citation type="submission" date="2022-10" db="EMBL/GenBank/DDBJ databases">
        <authorList>
            <person name="Chen Y."/>
            <person name="Dougan E. K."/>
            <person name="Chan C."/>
            <person name="Rhodes N."/>
            <person name="Thang M."/>
        </authorList>
    </citation>
    <scope>NUCLEOTIDE SEQUENCE</scope>
</reference>
<keyword evidence="6" id="KW-1185">Reference proteome</keyword>
<dbReference type="EMBL" id="CAMXCT020003598">
    <property type="protein sequence ID" value="CAL1158671.1"/>
    <property type="molecule type" value="Genomic_DNA"/>
</dbReference>
<evidence type="ECO:0000313" key="6">
    <source>
        <dbReference type="Proteomes" id="UP001152797"/>
    </source>
</evidence>
<evidence type="ECO:0000313" key="4">
    <source>
        <dbReference type="EMBL" id="CAL1158671.1"/>
    </source>
</evidence>
<dbReference type="GO" id="GO:0006412">
    <property type="term" value="P:translation"/>
    <property type="evidence" value="ECO:0007669"/>
    <property type="project" value="TreeGrafter"/>
</dbReference>
<dbReference type="InterPro" id="IPR012340">
    <property type="entry name" value="NA-bd_OB-fold"/>
</dbReference>
<protein>
    <submittedName>
        <fullName evidence="5">S1 motif domain-containing protein</fullName>
    </submittedName>
</protein>
<dbReference type="Gene3D" id="2.40.50.140">
    <property type="entry name" value="Nucleic acid-binding proteins"/>
    <property type="match status" value="2"/>
</dbReference>
<dbReference type="EMBL" id="CAMXCT030003598">
    <property type="protein sequence ID" value="CAL4792608.1"/>
    <property type="molecule type" value="Genomic_DNA"/>
</dbReference>
<dbReference type="InterPro" id="IPR003029">
    <property type="entry name" value="S1_domain"/>
</dbReference>
<evidence type="ECO:0000259" key="2">
    <source>
        <dbReference type="PROSITE" id="PS50126"/>
    </source>
</evidence>
<dbReference type="Pfam" id="PF00575">
    <property type="entry name" value="S1"/>
    <property type="match status" value="1"/>
</dbReference>
<evidence type="ECO:0000313" key="3">
    <source>
        <dbReference type="EMBL" id="CAI4005296.1"/>
    </source>
</evidence>
<organism evidence="3">
    <name type="scientific">Cladocopium goreaui</name>
    <dbReference type="NCBI Taxonomy" id="2562237"/>
    <lineage>
        <taxon>Eukaryota</taxon>
        <taxon>Sar</taxon>
        <taxon>Alveolata</taxon>
        <taxon>Dinophyceae</taxon>
        <taxon>Suessiales</taxon>
        <taxon>Symbiodiniaceae</taxon>
        <taxon>Cladocopium</taxon>
    </lineage>
</organism>
<feature type="region of interest" description="Disordered" evidence="1">
    <location>
        <begin position="305"/>
        <end position="348"/>
    </location>
</feature>
<dbReference type="SUPFAM" id="SSF50249">
    <property type="entry name" value="Nucleic acid-binding proteins"/>
    <property type="match status" value="1"/>
</dbReference>
<dbReference type="GO" id="GO:0003729">
    <property type="term" value="F:mRNA binding"/>
    <property type="evidence" value="ECO:0007669"/>
    <property type="project" value="TreeGrafter"/>
</dbReference>
<feature type="domain" description="S1 motif" evidence="2">
    <location>
        <begin position="72"/>
        <end position="148"/>
    </location>
</feature>
<reference evidence="4" key="2">
    <citation type="submission" date="2024-04" db="EMBL/GenBank/DDBJ databases">
        <authorList>
            <person name="Chen Y."/>
            <person name="Shah S."/>
            <person name="Dougan E. K."/>
            <person name="Thang M."/>
            <person name="Chan C."/>
        </authorList>
    </citation>
    <scope>NUCLEOTIDE SEQUENCE [LARGE SCALE GENOMIC DNA]</scope>
</reference>
<dbReference type="PANTHER" id="PTHR10724">
    <property type="entry name" value="30S RIBOSOMAL PROTEIN S1"/>
    <property type="match status" value="1"/>
</dbReference>
<dbReference type="SMART" id="SM00316">
    <property type="entry name" value="S1"/>
    <property type="match status" value="2"/>
</dbReference>
<evidence type="ECO:0000313" key="5">
    <source>
        <dbReference type="EMBL" id="CAL4792608.1"/>
    </source>
</evidence>
<sequence length="348" mass="37704">MAKAMARAYGDVRKGRTTLALVALAGAAWLLQAVAFALAGSPRAPPKVLTARGAEEESVGYLPSKMTELRVGQALQGIVTQVRERIALVDIGVEKVGLLPISKLLDGRAPDRVSEVLQEGDPITVYVAEVINPQEPRSRDSKLVLAGHKNKIVNLMQFGNRSNIEDVKAVAEAQKEKVYYKGLVTAVKDIGVVVAFRIPDVPGITSGLVYKTEVQGAPDIMSEVQVRILEVLIESRRRQVKLSMRDEDPLAGRAARFGDFRDMVEKTVKGKVTGFQDYGAFVEVVSDSGTTQRALLPNGEIKADRVPQDPAEVLEELGMDQEPQDTAGQGCSWSDSQLPANRSRPAAH</sequence>
<evidence type="ECO:0000256" key="1">
    <source>
        <dbReference type="SAM" id="MobiDB-lite"/>
    </source>
</evidence>
<dbReference type="AlphaFoldDB" id="A0A9P1D9A5"/>
<accession>A0A9P1D9A5</accession>
<feature type="compositionally biased region" description="Polar residues" evidence="1">
    <location>
        <begin position="324"/>
        <end position="340"/>
    </location>
</feature>
<comment type="caution">
    <text evidence="3">The sequence shown here is derived from an EMBL/GenBank/DDBJ whole genome shotgun (WGS) entry which is preliminary data.</text>
</comment>
<dbReference type="GO" id="GO:0003735">
    <property type="term" value="F:structural constituent of ribosome"/>
    <property type="evidence" value="ECO:0007669"/>
    <property type="project" value="TreeGrafter"/>
</dbReference>
<dbReference type="OrthoDB" id="436330at2759"/>
<dbReference type="EMBL" id="CAMXCT010003598">
    <property type="protein sequence ID" value="CAI4005296.1"/>
    <property type="molecule type" value="Genomic_DNA"/>
</dbReference>
<proteinExistence type="predicted"/>